<gene>
    <name evidence="3" type="ORF">CGI_10013877</name>
</gene>
<protein>
    <submittedName>
        <fullName evidence="3">Uncharacterized protein</fullName>
    </submittedName>
</protein>
<reference evidence="3" key="1">
    <citation type="journal article" date="2012" name="Nature">
        <title>The oyster genome reveals stress adaptation and complexity of shell formation.</title>
        <authorList>
            <person name="Zhang G."/>
            <person name="Fang X."/>
            <person name="Guo X."/>
            <person name="Li L."/>
            <person name="Luo R."/>
            <person name="Xu F."/>
            <person name="Yang P."/>
            <person name="Zhang L."/>
            <person name="Wang X."/>
            <person name="Qi H."/>
            <person name="Xiong Z."/>
            <person name="Que H."/>
            <person name="Xie Y."/>
            <person name="Holland P.W."/>
            <person name="Paps J."/>
            <person name="Zhu Y."/>
            <person name="Wu F."/>
            <person name="Chen Y."/>
            <person name="Wang J."/>
            <person name="Peng C."/>
            <person name="Meng J."/>
            <person name="Yang L."/>
            <person name="Liu J."/>
            <person name="Wen B."/>
            <person name="Zhang N."/>
            <person name="Huang Z."/>
            <person name="Zhu Q."/>
            <person name="Feng Y."/>
            <person name="Mount A."/>
            <person name="Hedgecock D."/>
            <person name="Xu Z."/>
            <person name="Liu Y."/>
            <person name="Domazet-Loso T."/>
            <person name="Du Y."/>
            <person name="Sun X."/>
            <person name="Zhang S."/>
            <person name="Liu B."/>
            <person name="Cheng P."/>
            <person name="Jiang X."/>
            <person name="Li J."/>
            <person name="Fan D."/>
            <person name="Wang W."/>
            <person name="Fu W."/>
            <person name="Wang T."/>
            <person name="Wang B."/>
            <person name="Zhang J."/>
            <person name="Peng Z."/>
            <person name="Li Y."/>
            <person name="Li N."/>
            <person name="Wang J."/>
            <person name="Chen M."/>
            <person name="He Y."/>
            <person name="Tan F."/>
            <person name="Song X."/>
            <person name="Zheng Q."/>
            <person name="Huang R."/>
            <person name="Yang H."/>
            <person name="Du X."/>
            <person name="Chen L."/>
            <person name="Yang M."/>
            <person name="Gaffney P.M."/>
            <person name="Wang S."/>
            <person name="Luo L."/>
            <person name="She Z."/>
            <person name="Ming Y."/>
            <person name="Huang W."/>
            <person name="Zhang S."/>
            <person name="Huang B."/>
            <person name="Zhang Y."/>
            <person name="Qu T."/>
            <person name="Ni P."/>
            <person name="Miao G."/>
            <person name="Wang J."/>
            <person name="Wang Q."/>
            <person name="Steinberg C.E."/>
            <person name="Wang H."/>
            <person name="Li N."/>
            <person name="Qian L."/>
            <person name="Zhang G."/>
            <person name="Li Y."/>
            <person name="Yang H."/>
            <person name="Liu X."/>
            <person name="Wang J."/>
            <person name="Yin Y."/>
            <person name="Wang J."/>
        </authorList>
    </citation>
    <scope>NUCLEOTIDE SEQUENCE [LARGE SCALE GENOMIC DNA]</scope>
    <source>
        <strain evidence="3">05x7-T-G4-1.051#20</strain>
    </source>
</reference>
<feature type="compositionally biased region" description="Polar residues" evidence="2">
    <location>
        <begin position="213"/>
        <end position="224"/>
    </location>
</feature>
<feature type="compositionally biased region" description="Polar residues" evidence="2">
    <location>
        <begin position="239"/>
        <end position="253"/>
    </location>
</feature>
<dbReference type="InParanoid" id="K1PA00"/>
<organism evidence="3">
    <name type="scientific">Magallana gigas</name>
    <name type="common">Pacific oyster</name>
    <name type="synonym">Crassostrea gigas</name>
    <dbReference type="NCBI Taxonomy" id="29159"/>
    <lineage>
        <taxon>Eukaryota</taxon>
        <taxon>Metazoa</taxon>
        <taxon>Spiralia</taxon>
        <taxon>Lophotrochozoa</taxon>
        <taxon>Mollusca</taxon>
        <taxon>Bivalvia</taxon>
        <taxon>Autobranchia</taxon>
        <taxon>Pteriomorphia</taxon>
        <taxon>Ostreida</taxon>
        <taxon>Ostreoidea</taxon>
        <taxon>Ostreidae</taxon>
        <taxon>Magallana</taxon>
    </lineage>
</organism>
<evidence type="ECO:0000313" key="3">
    <source>
        <dbReference type="EMBL" id="EKC18278.1"/>
    </source>
</evidence>
<feature type="compositionally biased region" description="Basic and acidic residues" evidence="2">
    <location>
        <begin position="225"/>
        <end position="238"/>
    </location>
</feature>
<accession>K1PA00</accession>
<dbReference type="HOGENOM" id="CLU_625928_0_0_1"/>
<sequence length="438" mass="49212">MEVSLNWNPNADPTESPALATTSALNLTNVTYKPDPGGSCQQCSMESSVEIAHCVAHYTSVTISCVFTIEVFDGLVVLMVCAMELLFTIFWDEVLCYDEAVEAATYLIVLRFCRIPRACSVRKRRYAERLENEMHYLRKAKSKSEEHSRELTTKLKRQQRELFELQNRLSSISMSFSNENISSQSISDQSTPQISNGTLPNGFHTTHLDEVDSMTSSNTISKQTDNTETKENDSKELASRQSSVQYSSLLNEINSKREQIHNKSLKQKSGSSRNTSPKKEAEHPEVIYSNAHETTYMNTTGMYDGGGGSPLDSRAADIVFQLDKIIRDNQSNGVATAFRDSAQSAHSVETDDDEAQLIRRSYGKSNNHVRASFAGRENKAFSIGEKTRASFTARDSRAHFSTRQDFNEEVRMRNLEVMAEYEGTRTYRSAEGIPLTDL</sequence>
<name>K1PA00_MAGGI</name>
<feature type="region of interest" description="Disordered" evidence="2">
    <location>
        <begin position="180"/>
        <end position="290"/>
    </location>
</feature>
<keyword evidence="1" id="KW-0175">Coiled coil</keyword>
<evidence type="ECO:0000256" key="2">
    <source>
        <dbReference type="SAM" id="MobiDB-lite"/>
    </source>
</evidence>
<dbReference type="AlphaFoldDB" id="K1PA00"/>
<proteinExistence type="predicted"/>
<feature type="coiled-coil region" evidence="1">
    <location>
        <begin position="127"/>
        <end position="168"/>
    </location>
</feature>
<evidence type="ECO:0000256" key="1">
    <source>
        <dbReference type="SAM" id="Coils"/>
    </source>
</evidence>
<dbReference type="EMBL" id="JH823254">
    <property type="protein sequence ID" value="EKC18278.1"/>
    <property type="molecule type" value="Genomic_DNA"/>
</dbReference>
<feature type="compositionally biased region" description="Polar residues" evidence="2">
    <location>
        <begin position="180"/>
        <end position="199"/>
    </location>
</feature>